<dbReference type="AlphaFoldDB" id="A0A646KMX7"/>
<organism evidence="1 2">
    <name type="scientific">Streptomyces jumonjinensis</name>
    <dbReference type="NCBI Taxonomy" id="1945"/>
    <lineage>
        <taxon>Bacteria</taxon>
        <taxon>Bacillati</taxon>
        <taxon>Actinomycetota</taxon>
        <taxon>Actinomycetes</taxon>
        <taxon>Kitasatosporales</taxon>
        <taxon>Streptomycetaceae</taxon>
        <taxon>Streptomyces</taxon>
    </lineage>
</organism>
<gene>
    <name evidence="1" type="ORF">FF041_26415</name>
</gene>
<dbReference type="RefSeq" id="WP_153525095.1">
    <property type="nucleotide sequence ID" value="NZ_JBEPDZ010000061.1"/>
</dbReference>
<dbReference type="Proteomes" id="UP000419138">
    <property type="component" value="Unassembled WGS sequence"/>
</dbReference>
<evidence type="ECO:0000313" key="2">
    <source>
        <dbReference type="Proteomes" id="UP000419138"/>
    </source>
</evidence>
<sequence>MALAHLFAKLCQELVSLCAAGPEEVEPLSEGSLALCSGLIVGGDSPGYLLAKGIQSGACKGLCGSSGSLLKRRAGYFVHEAQPRTRD</sequence>
<reference evidence="1 2" key="1">
    <citation type="submission" date="2019-05" db="EMBL/GenBank/DDBJ databases">
        <title>Comparative genomics and metabolomics analyses of clavulanic acid producing Streptomyces species provides insight into specialized metabolism and evolution of beta-lactam biosynthetic gene clusters.</title>
        <authorList>
            <person name="Moore M.A."/>
            <person name="Cruz-Morales P."/>
            <person name="Barona Gomez F."/>
            <person name="Kapil T."/>
        </authorList>
    </citation>
    <scope>NUCLEOTIDE SEQUENCE [LARGE SCALE GENOMIC DNA]</scope>
    <source>
        <strain evidence="1 2">NRRL 5741</strain>
    </source>
</reference>
<protein>
    <submittedName>
        <fullName evidence="1">Uncharacterized protein</fullName>
    </submittedName>
</protein>
<dbReference type="EMBL" id="VCLA01000171">
    <property type="protein sequence ID" value="MQT03575.1"/>
    <property type="molecule type" value="Genomic_DNA"/>
</dbReference>
<name>A0A646KMX7_STRJU</name>
<keyword evidence="2" id="KW-1185">Reference proteome</keyword>
<proteinExistence type="predicted"/>
<comment type="caution">
    <text evidence="1">The sequence shown here is derived from an EMBL/GenBank/DDBJ whole genome shotgun (WGS) entry which is preliminary data.</text>
</comment>
<accession>A0A646KMX7</accession>
<evidence type="ECO:0000313" key="1">
    <source>
        <dbReference type="EMBL" id="MQT03575.1"/>
    </source>
</evidence>